<comment type="similarity">
    <text evidence="1">Belongs to the sulfatase-modifying factor family.</text>
</comment>
<dbReference type="InterPro" id="IPR051043">
    <property type="entry name" value="Sulfatase_Mod_Factor_Kinase"/>
</dbReference>
<dbReference type="SUPFAM" id="SSF56436">
    <property type="entry name" value="C-type lectin-like"/>
    <property type="match status" value="1"/>
</dbReference>
<dbReference type="OrthoDB" id="659at2759"/>
<evidence type="ECO:0000256" key="1">
    <source>
        <dbReference type="ARBA" id="ARBA00005310"/>
    </source>
</evidence>
<dbReference type="GO" id="GO:0120147">
    <property type="term" value="F:formylglycine-generating oxidase activity"/>
    <property type="evidence" value="ECO:0007669"/>
    <property type="project" value="TreeGrafter"/>
</dbReference>
<protein>
    <submittedName>
        <fullName evidence="3">Formylglycine-generating enzyme</fullName>
    </submittedName>
</protein>
<dbReference type="PANTHER" id="PTHR23150">
    <property type="entry name" value="SULFATASE MODIFYING FACTOR 1, 2"/>
    <property type="match status" value="1"/>
</dbReference>
<dbReference type="Proteomes" id="UP000478052">
    <property type="component" value="Unassembled WGS sequence"/>
</dbReference>
<proteinExistence type="inferred from homology"/>
<evidence type="ECO:0000313" key="3">
    <source>
        <dbReference type="EMBL" id="KAF0772509.1"/>
    </source>
</evidence>
<dbReference type="InterPro" id="IPR042095">
    <property type="entry name" value="SUMF_sf"/>
</dbReference>
<accession>A0A6G0ZM88</accession>
<name>A0A6G0ZM88_APHCR</name>
<sequence length="322" mass="36400">MGITSSNSDCGCNTNRITTNTKNENVCTSVEGQSKTLESMVLIKGQNFTIGTDKPEIIADGESPSRIVYLDDYFIDKYEVSNLEFKKFVDTSGYQTEAEIFGDSFVFQLFLSKTTLKSITQAVKDAPWWVPVKGANWKHPEGKDSNISGNTTYRELHPVVHVSWNDAIEFCKWAGKRLPSEAEWEVACRGNLKDRLYPWGNKLLPSNKHRTNIWQGEFPFKNTAEDGWATTAPINTFPKNGYGLYNMVGNVWEWTNDFWSVHHDQSFTVNPGGPSDGKEKVKKGGSYLCHKEYCYRYRCAARSQNTPDSSASNLGFRCAKDK</sequence>
<dbReference type="Pfam" id="PF03781">
    <property type="entry name" value="FGE-sulfatase"/>
    <property type="match status" value="1"/>
</dbReference>
<dbReference type="EMBL" id="VUJU01000166">
    <property type="protein sequence ID" value="KAF0772509.1"/>
    <property type="molecule type" value="Genomic_DNA"/>
</dbReference>
<dbReference type="PANTHER" id="PTHR23150:SF19">
    <property type="entry name" value="FORMYLGLYCINE-GENERATING ENZYME"/>
    <property type="match status" value="1"/>
</dbReference>
<reference evidence="3 4" key="1">
    <citation type="submission" date="2019-08" db="EMBL/GenBank/DDBJ databases">
        <title>Whole genome of Aphis craccivora.</title>
        <authorList>
            <person name="Voronova N.V."/>
            <person name="Shulinski R.S."/>
            <person name="Bandarenka Y.V."/>
            <person name="Zhorov D.G."/>
            <person name="Warner D."/>
        </authorList>
    </citation>
    <scope>NUCLEOTIDE SEQUENCE [LARGE SCALE GENOMIC DNA]</scope>
    <source>
        <strain evidence="3">180601</strain>
        <tissue evidence="3">Whole Body</tissue>
    </source>
</reference>
<dbReference type="GO" id="GO:0005783">
    <property type="term" value="C:endoplasmic reticulum"/>
    <property type="evidence" value="ECO:0007669"/>
    <property type="project" value="TreeGrafter"/>
</dbReference>
<evidence type="ECO:0000259" key="2">
    <source>
        <dbReference type="Pfam" id="PF03781"/>
    </source>
</evidence>
<keyword evidence="4" id="KW-1185">Reference proteome</keyword>
<dbReference type="InterPro" id="IPR016187">
    <property type="entry name" value="CTDL_fold"/>
</dbReference>
<gene>
    <name evidence="3" type="ORF">FWK35_00004523</name>
</gene>
<dbReference type="InterPro" id="IPR005532">
    <property type="entry name" value="SUMF_dom"/>
</dbReference>
<dbReference type="AlphaFoldDB" id="A0A6G0ZM88"/>
<feature type="domain" description="Sulfatase-modifying factor enzyme-like" evidence="2">
    <location>
        <begin position="37"/>
        <end position="320"/>
    </location>
</feature>
<evidence type="ECO:0000313" key="4">
    <source>
        <dbReference type="Proteomes" id="UP000478052"/>
    </source>
</evidence>
<comment type="caution">
    <text evidence="3">The sequence shown here is derived from an EMBL/GenBank/DDBJ whole genome shotgun (WGS) entry which is preliminary data.</text>
</comment>
<dbReference type="Gene3D" id="3.90.1580.10">
    <property type="entry name" value="paralog of FGE (formylglycine-generating enzyme)"/>
    <property type="match status" value="1"/>
</dbReference>
<organism evidence="3 4">
    <name type="scientific">Aphis craccivora</name>
    <name type="common">Cowpea aphid</name>
    <dbReference type="NCBI Taxonomy" id="307492"/>
    <lineage>
        <taxon>Eukaryota</taxon>
        <taxon>Metazoa</taxon>
        <taxon>Ecdysozoa</taxon>
        <taxon>Arthropoda</taxon>
        <taxon>Hexapoda</taxon>
        <taxon>Insecta</taxon>
        <taxon>Pterygota</taxon>
        <taxon>Neoptera</taxon>
        <taxon>Paraneoptera</taxon>
        <taxon>Hemiptera</taxon>
        <taxon>Sternorrhyncha</taxon>
        <taxon>Aphidomorpha</taxon>
        <taxon>Aphidoidea</taxon>
        <taxon>Aphididae</taxon>
        <taxon>Aphidini</taxon>
        <taxon>Aphis</taxon>
        <taxon>Aphis</taxon>
    </lineage>
</organism>